<dbReference type="EMBL" id="PGEM01000186">
    <property type="protein sequence ID" value="PPJ61696.1"/>
    <property type="molecule type" value="Genomic_DNA"/>
</dbReference>
<organism evidence="6 7">
    <name type="scientific">Cuspidothrix issatschenkoi CHARLIE-1</name>
    <dbReference type="NCBI Taxonomy" id="2052836"/>
    <lineage>
        <taxon>Bacteria</taxon>
        <taxon>Bacillati</taxon>
        <taxon>Cyanobacteriota</taxon>
        <taxon>Cyanophyceae</taxon>
        <taxon>Nostocales</taxon>
        <taxon>Aphanizomenonaceae</taxon>
        <taxon>Cuspidothrix</taxon>
    </lineage>
</organism>
<dbReference type="PROSITE" id="PS50294">
    <property type="entry name" value="WD_REPEATS_REGION"/>
    <property type="match status" value="12"/>
</dbReference>
<keyword evidence="1 3" id="KW-0853">WD repeat</keyword>
<feature type="repeat" description="WD" evidence="3">
    <location>
        <begin position="1302"/>
        <end position="1336"/>
    </location>
</feature>
<feature type="repeat" description="WD" evidence="3">
    <location>
        <begin position="1589"/>
        <end position="1620"/>
    </location>
</feature>
<feature type="coiled-coil region" evidence="4">
    <location>
        <begin position="962"/>
        <end position="999"/>
    </location>
</feature>
<evidence type="ECO:0000256" key="4">
    <source>
        <dbReference type="SAM" id="Coils"/>
    </source>
</evidence>
<name>A0A2S6CPM6_9CYAN</name>
<dbReference type="Gene3D" id="2.130.10.10">
    <property type="entry name" value="YVTN repeat-like/Quinoprotein amine dehydrogenase"/>
    <property type="match status" value="3"/>
</dbReference>
<dbReference type="CDD" id="cd00200">
    <property type="entry name" value="WD40"/>
    <property type="match status" value="2"/>
</dbReference>
<feature type="repeat" description="WD" evidence="3">
    <location>
        <begin position="1179"/>
        <end position="1211"/>
    </location>
</feature>
<feature type="domain" description="Novel STAND NTPase 1" evidence="5">
    <location>
        <begin position="544"/>
        <end position="901"/>
    </location>
</feature>
<feature type="repeat" description="WD" evidence="3">
    <location>
        <begin position="1138"/>
        <end position="1170"/>
    </location>
</feature>
<dbReference type="Pfam" id="PF00400">
    <property type="entry name" value="WD40"/>
    <property type="match status" value="13"/>
</dbReference>
<feature type="repeat" description="WD" evidence="3">
    <location>
        <begin position="1343"/>
        <end position="1374"/>
    </location>
</feature>
<dbReference type="Proteomes" id="UP000239589">
    <property type="component" value="Unassembled WGS sequence"/>
</dbReference>
<evidence type="ECO:0000256" key="2">
    <source>
        <dbReference type="ARBA" id="ARBA00022737"/>
    </source>
</evidence>
<evidence type="ECO:0000256" key="1">
    <source>
        <dbReference type="ARBA" id="ARBA00022574"/>
    </source>
</evidence>
<evidence type="ECO:0000313" key="7">
    <source>
        <dbReference type="Proteomes" id="UP000239589"/>
    </source>
</evidence>
<dbReference type="Pfam" id="PF20703">
    <property type="entry name" value="nSTAND1"/>
    <property type="match status" value="1"/>
</dbReference>
<reference evidence="6 7" key="1">
    <citation type="submission" date="2018-02" db="EMBL/GenBank/DDBJ databases">
        <title>Discovery of a pederin family compound in a non-symbiotic bloom-forming cyanobacterium.</title>
        <authorList>
            <person name="Kust A."/>
            <person name="Mares J."/>
            <person name="Jokela J."/>
            <person name="Urajova P."/>
            <person name="Hajek J."/>
            <person name="Saurav K."/>
            <person name="Voracova K."/>
            <person name="Fewer D.P."/>
            <person name="Haapaniemi E."/>
            <person name="Permi P."/>
            <person name="Rehakova K."/>
            <person name="Sivonen K."/>
            <person name="Hrouzek P."/>
        </authorList>
    </citation>
    <scope>NUCLEOTIDE SEQUENCE [LARGE SCALE GENOMIC DNA]</scope>
    <source>
        <strain evidence="6 7">CHARLIE-1</strain>
    </source>
</reference>
<dbReference type="PANTHER" id="PTHR19879">
    <property type="entry name" value="TRANSCRIPTION INITIATION FACTOR TFIID"/>
    <property type="match status" value="1"/>
</dbReference>
<keyword evidence="4" id="KW-0175">Coiled coil</keyword>
<feature type="repeat" description="WD" evidence="3">
    <location>
        <begin position="1097"/>
        <end position="1129"/>
    </location>
</feature>
<comment type="caution">
    <text evidence="6">The sequence shown here is derived from an EMBL/GenBank/DDBJ whole genome shotgun (WGS) entry which is preliminary data.</text>
</comment>
<gene>
    <name evidence="6" type="ORF">CUN59_19575</name>
</gene>
<evidence type="ECO:0000313" key="6">
    <source>
        <dbReference type="EMBL" id="PPJ61696.1"/>
    </source>
</evidence>
<feature type="repeat" description="WD" evidence="3">
    <location>
        <begin position="1507"/>
        <end position="1538"/>
    </location>
</feature>
<dbReference type="SUPFAM" id="SSF50978">
    <property type="entry name" value="WD40 repeat-like"/>
    <property type="match status" value="2"/>
</dbReference>
<sequence>MVEKQQGKHIMAINQHSIHSLYRAITFSKNQFSVIVVCCNYQFLHDLIHQELVTMGWESENFQTITLHNKTTSLYTTIQSQLTITNPAGLIITGFESVDGIDDLWRSINQVRDEFRKSYPIPMIFCINDEILPKIWRLAPDFASWAATPIRFEITPEELLLFLQQETDNLFTKILDSDYFKGTMNTLEKIWRNSNQLHYAISELQRQGITIEAELKSSLDFVFGIDDYVNNRINSALTNFQMSLHFWEQTENLFTHTQEKKTQKCVKDCSECYSNEENFVFHHKYSLKIAVLLLYVGLCFYRIGKRNKKAGQSYFQLAKRNFCQCFKILELAGCTKLLSAFIKELVEVLYLLGDWIELQVVAEKSLELHRIYGSKIHVACDYNVLAHIALHKSNWIQASILAHTSLMHLEEIKRQNEIGDDLLPLLLEQIYLLTLAKALNKLGKKTKAEEYINTASQKLYLALESNEYQYDTYRYINLLELLKSLYFEAGYYLQAHVVNKRIHSLEQEYGFVPFIGAGCLKPQKQLTVSISENSSIALEITASGREYDVNNLIGRISRADQKLIIIHGQSGVGKSSLVTAGLVPALQNRTVGDQIAVPVVVRIYTDWLGELGKSLNKAMSNLAKKSAIETKPLADIHPVMNVDIIYQQLRKNADYSLITVLIFDQFEEFFFGDTDSHKKQEFDKFISDCLSISFVKVILSLREDYLHRLLDFKYLSSIEAIKNNILDTKFRYQLNNFSTKNARELIENLTERSHDLHQKLQLQLEPALIDALVADLSLEIGEIRPIELQLVGAQLQDKCITTLAQYQPYRPNRLIQEYIQEIIKECGQENEQTTLLILYLLTDENYKRPFKTYAELKAELSELQNPSNLELILNILVDSGLVVIIPNFPKQYQLIHDYLVNLIRHLQPQESGLQIQINKLREKILNSYQEIEYLRTELQKTQENINLFHTHDCQGDNLLTELRELRKWEEESQLQIEQLRRELKEKELIEKLAESQKQEHLIAIRLNIALKIALTACMITIFGLTASVITFTDSEMKILSASSEALFASEKGIDALKESLKAGEKLKKTLWSNSNTQEKVLTAIYQAVYGVKERNRLEGHLSGVRTLTFSNDKSLIASASADMTINLWNPQGLLVKTLTGHKDIINSVSFSPDSQMLVSGSQDKTIKLWSREGQLLKTLVGHTSVVNSVSFHPDGNVIASASTDKTIKLWSQEGKLLKTLVGHKDAVLAVAWSNDGKILASSSADKTIKLWSQDGQLLKTLPAHKDGILSVAWSPDSNLLASASKDKTIKLWNRDGKLLQTLSGHSSAVISVNFSRDGHTIASASMDETVKLWSLNGNLLGTLRGHNSWVNSVSFSPDGHTLASGSKDKTIILWRWDSLILRNPQANDDWVTSVSFSPDSNTLAGASRDKTIKIWNREGQLLNILTGHTDQVWGVAWSPDGQILASGSRDKTIKLWNKKGKLLKTLEGHNDSVLTVAWSGDGQILASAGKDKTIKLWSREGALIKTLTGHRDAINWISFSPNGKLLASASDDTLVKIWTNDGQIIRTLSGHTSAVNGVAWSPHGDILASVSLDSQVNIWSQDGELKQTLMGDGDGFISVNFSPDGKTLAASSDNQVRLWNQQGILLMALKGDAGELTTINFSPDGTILAAGGGKGNVVLRKLSDITLTSLLKRNCHILKDYLSNNSNITRNNTYKNQSYRSLCEND</sequence>
<dbReference type="InterPro" id="IPR020472">
    <property type="entry name" value="WD40_PAC1"/>
</dbReference>
<dbReference type="OrthoDB" id="433942at2"/>
<feature type="repeat" description="WD" evidence="3">
    <location>
        <begin position="1220"/>
        <end position="1252"/>
    </location>
</feature>
<dbReference type="InterPro" id="IPR049052">
    <property type="entry name" value="nSTAND1"/>
</dbReference>
<feature type="repeat" description="WD" evidence="3">
    <location>
        <begin position="1466"/>
        <end position="1498"/>
    </location>
</feature>
<dbReference type="SMART" id="SM00320">
    <property type="entry name" value="WD40"/>
    <property type="match status" value="14"/>
</dbReference>
<evidence type="ECO:0000259" key="5">
    <source>
        <dbReference type="Pfam" id="PF20703"/>
    </source>
</evidence>
<dbReference type="InterPro" id="IPR015943">
    <property type="entry name" value="WD40/YVTN_repeat-like_dom_sf"/>
</dbReference>
<keyword evidence="7" id="KW-1185">Reference proteome</keyword>
<feature type="repeat" description="WD" evidence="3">
    <location>
        <begin position="1384"/>
        <end position="1416"/>
    </location>
</feature>
<keyword evidence="2" id="KW-0677">Repeat</keyword>
<evidence type="ECO:0000256" key="3">
    <source>
        <dbReference type="PROSITE-ProRule" id="PRU00221"/>
    </source>
</evidence>
<protein>
    <recommendedName>
        <fullName evidence="5">Novel STAND NTPase 1 domain-containing protein</fullName>
    </recommendedName>
</protein>
<accession>A0A2S6CPM6</accession>
<proteinExistence type="predicted"/>
<dbReference type="PRINTS" id="PR00320">
    <property type="entry name" value="GPROTEINBRPT"/>
</dbReference>
<dbReference type="InterPro" id="IPR001680">
    <property type="entry name" value="WD40_rpt"/>
</dbReference>
<feature type="repeat" description="WD" evidence="3">
    <location>
        <begin position="1261"/>
        <end position="1293"/>
    </location>
</feature>
<feature type="repeat" description="WD" evidence="3">
    <location>
        <begin position="1425"/>
        <end position="1457"/>
    </location>
</feature>
<dbReference type="PROSITE" id="PS50082">
    <property type="entry name" value="WD_REPEATS_2"/>
    <property type="match status" value="13"/>
</dbReference>
<dbReference type="PANTHER" id="PTHR19879:SF9">
    <property type="entry name" value="TRANSCRIPTION INITIATION FACTOR TFIID SUBUNIT 5"/>
    <property type="match status" value="1"/>
</dbReference>
<dbReference type="InterPro" id="IPR036322">
    <property type="entry name" value="WD40_repeat_dom_sf"/>
</dbReference>
<feature type="repeat" description="WD" evidence="3">
    <location>
        <begin position="1548"/>
        <end position="1580"/>
    </location>
</feature>